<evidence type="ECO:0000313" key="3">
    <source>
        <dbReference type="Proteomes" id="UP001328107"/>
    </source>
</evidence>
<dbReference type="PANTHER" id="PTHR22941:SF26">
    <property type="entry name" value="SERPENTINE RECEPTOR, CLASS H"/>
    <property type="match status" value="1"/>
</dbReference>
<protein>
    <recommendedName>
        <fullName evidence="4">G protein-coupled receptor</fullName>
    </recommendedName>
</protein>
<feature type="non-terminal residue" evidence="2">
    <location>
        <position position="164"/>
    </location>
</feature>
<dbReference type="EMBL" id="BTRK01000005">
    <property type="protein sequence ID" value="GMR51150.1"/>
    <property type="molecule type" value="Genomic_DNA"/>
</dbReference>
<dbReference type="PANTHER" id="PTHR22941">
    <property type="entry name" value="SERPENTINE RECEPTOR"/>
    <property type="match status" value="1"/>
</dbReference>
<name>A0AAN5I4K0_9BILA</name>
<dbReference type="InterPro" id="IPR019429">
    <property type="entry name" value="7TM_GPCR_serpentine_rcpt_Sri"/>
</dbReference>
<evidence type="ECO:0008006" key="4">
    <source>
        <dbReference type="Google" id="ProtNLM"/>
    </source>
</evidence>
<sequence>MNSSKPDENFETCLIYLQHVNGIVMFAFNGFVITLILRDDDARNRHYRKYLCCLQICSLALDSLSNSYAPIVQFHKGIFYSDSFLSHLISIGSFLVIELGLFAEVFLVYYMCVYYRRSIVLPPERRFNFFGWRKQAFFLFLQFYATVTVGVMAYFMHKSVEEAE</sequence>
<keyword evidence="1" id="KW-1133">Transmembrane helix</keyword>
<reference evidence="3" key="1">
    <citation type="submission" date="2022-10" db="EMBL/GenBank/DDBJ databases">
        <title>Genome assembly of Pristionchus species.</title>
        <authorList>
            <person name="Yoshida K."/>
            <person name="Sommer R.J."/>
        </authorList>
    </citation>
    <scope>NUCLEOTIDE SEQUENCE [LARGE SCALE GENOMIC DNA]</scope>
    <source>
        <strain evidence="3">RS5460</strain>
    </source>
</reference>
<keyword evidence="1" id="KW-0472">Membrane</keyword>
<dbReference type="InterPro" id="IPR053220">
    <property type="entry name" value="Nematode_rcpt-like_serp_H"/>
</dbReference>
<feature type="transmembrane region" description="Helical" evidence="1">
    <location>
        <begin position="89"/>
        <end position="115"/>
    </location>
</feature>
<organism evidence="2 3">
    <name type="scientific">Pristionchus mayeri</name>
    <dbReference type="NCBI Taxonomy" id="1317129"/>
    <lineage>
        <taxon>Eukaryota</taxon>
        <taxon>Metazoa</taxon>
        <taxon>Ecdysozoa</taxon>
        <taxon>Nematoda</taxon>
        <taxon>Chromadorea</taxon>
        <taxon>Rhabditida</taxon>
        <taxon>Rhabditina</taxon>
        <taxon>Diplogasteromorpha</taxon>
        <taxon>Diplogasteroidea</taxon>
        <taxon>Neodiplogasteridae</taxon>
        <taxon>Pristionchus</taxon>
    </lineage>
</organism>
<feature type="transmembrane region" description="Helical" evidence="1">
    <location>
        <begin position="50"/>
        <end position="69"/>
    </location>
</feature>
<feature type="transmembrane region" description="Helical" evidence="1">
    <location>
        <begin position="20"/>
        <end position="38"/>
    </location>
</feature>
<keyword evidence="3" id="KW-1185">Reference proteome</keyword>
<keyword evidence="1" id="KW-0812">Transmembrane</keyword>
<comment type="caution">
    <text evidence="2">The sequence shown here is derived from an EMBL/GenBank/DDBJ whole genome shotgun (WGS) entry which is preliminary data.</text>
</comment>
<proteinExistence type="predicted"/>
<dbReference type="AlphaFoldDB" id="A0AAN5I4K0"/>
<accession>A0AAN5I4K0</accession>
<dbReference type="Pfam" id="PF10327">
    <property type="entry name" value="7TM_GPCR_Sri"/>
    <property type="match status" value="1"/>
</dbReference>
<evidence type="ECO:0000256" key="1">
    <source>
        <dbReference type="SAM" id="Phobius"/>
    </source>
</evidence>
<gene>
    <name evidence="2" type="ORF">PMAYCL1PPCAC_21345</name>
</gene>
<dbReference type="Proteomes" id="UP001328107">
    <property type="component" value="Unassembled WGS sequence"/>
</dbReference>
<evidence type="ECO:0000313" key="2">
    <source>
        <dbReference type="EMBL" id="GMR51150.1"/>
    </source>
</evidence>
<feature type="transmembrane region" description="Helical" evidence="1">
    <location>
        <begin position="136"/>
        <end position="156"/>
    </location>
</feature>